<reference evidence="1" key="1">
    <citation type="journal article" date="2020" name="New Phytol.">
        <title>Comparative genomics reveals dynamic genome evolution in host specialist ectomycorrhizal fungi.</title>
        <authorList>
            <person name="Lofgren L.A."/>
            <person name="Nguyen N.H."/>
            <person name="Vilgalys R."/>
            <person name="Ruytinx J."/>
            <person name="Liao H.L."/>
            <person name="Branco S."/>
            <person name="Kuo A."/>
            <person name="LaButti K."/>
            <person name="Lipzen A."/>
            <person name="Andreopoulos W."/>
            <person name="Pangilinan J."/>
            <person name="Riley R."/>
            <person name="Hundley H."/>
            <person name="Na H."/>
            <person name="Barry K."/>
            <person name="Grigoriev I.V."/>
            <person name="Stajich J.E."/>
            <person name="Kennedy P.G."/>
        </authorList>
    </citation>
    <scope>NUCLEOTIDE SEQUENCE</scope>
    <source>
        <strain evidence="1">FC203</strain>
    </source>
</reference>
<evidence type="ECO:0000313" key="2">
    <source>
        <dbReference type="Proteomes" id="UP001195769"/>
    </source>
</evidence>
<protein>
    <submittedName>
        <fullName evidence="1">Uncharacterized protein</fullName>
    </submittedName>
</protein>
<name>A0AAD4DWN2_9AGAM</name>
<sequence length="331" mass="38449">MHPSELDARIRVLPPCFEVCHFQNGWTVLSQISGRERKEMVCILLGCLVGKVPRQVILAYRSLLDFIYLAQYPTHDDQTLSYLQDALDMFHKHKGVLIELGVRDHFNIPKIHSLTHYINSIRLFGAMDNYNTEAFERLHIDFAKDAWRATNKREECPQMTSLEMTQLPFDKLDIYHGFKFVLEELGEDEVDSSRQTDWIKACPKTHGSHGQKHFDTVVAMRTDECQATGVQGKIGRLRLLFKLPQQWYTMLKNVPEKEHCMYEVKKMPLRSGNVVPADIIPISTICQTCQLIPCFGTADVSREWRSENVLDLCDRFLLNNWSTKYAYKTLY</sequence>
<dbReference type="Proteomes" id="UP001195769">
    <property type="component" value="Unassembled WGS sequence"/>
</dbReference>
<dbReference type="GeneID" id="64658898"/>
<comment type="caution">
    <text evidence="1">The sequence shown here is derived from an EMBL/GenBank/DDBJ whole genome shotgun (WGS) entry which is preliminary data.</text>
</comment>
<evidence type="ECO:0000313" key="1">
    <source>
        <dbReference type="EMBL" id="KAG1894244.1"/>
    </source>
</evidence>
<dbReference type="AlphaFoldDB" id="A0AAD4DWN2"/>
<organism evidence="1 2">
    <name type="scientific">Suillus fuscotomentosus</name>
    <dbReference type="NCBI Taxonomy" id="1912939"/>
    <lineage>
        <taxon>Eukaryota</taxon>
        <taxon>Fungi</taxon>
        <taxon>Dikarya</taxon>
        <taxon>Basidiomycota</taxon>
        <taxon>Agaricomycotina</taxon>
        <taxon>Agaricomycetes</taxon>
        <taxon>Agaricomycetidae</taxon>
        <taxon>Boletales</taxon>
        <taxon>Suillineae</taxon>
        <taxon>Suillaceae</taxon>
        <taxon>Suillus</taxon>
    </lineage>
</organism>
<gene>
    <name evidence="1" type="ORF">F5891DRAFT_1130999</name>
</gene>
<keyword evidence="2" id="KW-1185">Reference proteome</keyword>
<accession>A0AAD4DWN2</accession>
<dbReference type="RefSeq" id="XP_041219820.1">
    <property type="nucleotide sequence ID" value="XM_041364600.1"/>
</dbReference>
<proteinExistence type="predicted"/>
<dbReference type="EMBL" id="JABBWK010000082">
    <property type="protein sequence ID" value="KAG1894244.1"/>
    <property type="molecule type" value="Genomic_DNA"/>
</dbReference>